<accession>A0A9P8IAV5</accession>
<protein>
    <submittedName>
        <fullName evidence="1">Uncharacterized protein</fullName>
    </submittedName>
</protein>
<evidence type="ECO:0000313" key="1">
    <source>
        <dbReference type="EMBL" id="KAH0548370.1"/>
    </source>
</evidence>
<evidence type="ECO:0000313" key="2">
    <source>
        <dbReference type="Proteomes" id="UP000750711"/>
    </source>
</evidence>
<dbReference type="Proteomes" id="UP000750711">
    <property type="component" value="Unassembled WGS sequence"/>
</dbReference>
<sequence>KSSEQDGGIDPLFHFAVRDQAYLLSQEKLLWRKDTSDPKTTKPLFLGLTSAYFLDTRTNSSTGRIEVFLCAHCIHRGHILYESLISSKPPQDFCPDVYKLLRLCGRDFIIDLSPKDQFFSVIRGETGKVLQRIKHNGICHCNVLPMPDVATREFILWSPSSVLDIPSNGYGEYGYARRVVQHTFTEQPNGEFACTNVRTVLYHRGANFVIHPYGDYGFSFGIEGLRILKVILDKSSREQGSPADLELGQQYLVGSTKLVPAKEVKARWWEANRPVTILGQTRVMFDDTAADDRTVHLFEFGPGWKSEVV</sequence>
<dbReference type="AlphaFoldDB" id="A0A9P8IAV5"/>
<proteinExistence type="predicted"/>
<feature type="non-terminal residue" evidence="1">
    <location>
        <position position="1"/>
    </location>
</feature>
<reference evidence="1" key="1">
    <citation type="submission" date="2021-03" db="EMBL/GenBank/DDBJ databases">
        <title>Comparative genomics and phylogenomic investigation of the class Geoglossomycetes provide insights into ecological specialization and systematics.</title>
        <authorList>
            <person name="Melie T."/>
            <person name="Pirro S."/>
            <person name="Miller A.N."/>
            <person name="Quandt A."/>
        </authorList>
    </citation>
    <scope>NUCLEOTIDE SEQUENCE</scope>
    <source>
        <strain evidence="1">CAQ_001_2017</strain>
    </source>
</reference>
<keyword evidence="2" id="KW-1185">Reference proteome</keyword>
<comment type="caution">
    <text evidence="1">The sequence shown here is derived from an EMBL/GenBank/DDBJ whole genome shotgun (WGS) entry which is preliminary data.</text>
</comment>
<name>A0A9P8IAV5_9PEZI</name>
<gene>
    <name evidence="1" type="ORF">GP486_007965</name>
</gene>
<organism evidence="1 2">
    <name type="scientific">Trichoglossum hirsutum</name>
    <dbReference type="NCBI Taxonomy" id="265104"/>
    <lineage>
        <taxon>Eukaryota</taxon>
        <taxon>Fungi</taxon>
        <taxon>Dikarya</taxon>
        <taxon>Ascomycota</taxon>
        <taxon>Pezizomycotina</taxon>
        <taxon>Geoglossomycetes</taxon>
        <taxon>Geoglossales</taxon>
        <taxon>Geoglossaceae</taxon>
        <taxon>Trichoglossum</taxon>
    </lineage>
</organism>
<dbReference type="EMBL" id="JAGHQM010002610">
    <property type="protein sequence ID" value="KAH0548370.1"/>
    <property type="molecule type" value="Genomic_DNA"/>
</dbReference>